<feature type="active site" evidence="3">
    <location>
        <position position="41"/>
    </location>
</feature>
<dbReference type="PRINTS" id="PR00727">
    <property type="entry name" value="LEADERPTASE"/>
</dbReference>
<comment type="catalytic activity">
    <reaction evidence="4">
        <text>Cleavage of hydrophobic, N-terminal signal or leader sequences from secreted and periplasmic proteins.</text>
        <dbReference type="EC" id="3.4.21.89"/>
    </reaction>
</comment>
<dbReference type="CDD" id="cd06530">
    <property type="entry name" value="S26_SPase_I"/>
    <property type="match status" value="1"/>
</dbReference>
<dbReference type="AlphaFoldDB" id="A0A3G9IAZ5"/>
<dbReference type="RefSeq" id="WP_125565993.1">
    <property type="nucleotide sequence ID" value="NZ_AP019307.1"/>
</dbReference>
<dbReference type="GO" id="GO:0009003">
    <property type="term" value="F:signal peptidase activity"/>
    <property type="evidence" value="ECO:0007669"/>
    <property type="project" value="UniProtKB-EC"/>
</dbReference>
<feature type="domain" description="Peptidase S26" evidence="5">
    <location>
        <begin position="14"/>
        <end position="168"/>
    </location>
</feature>
<dbReference type="InterPro" id="IPR000223">
    <property type="entry name" value="Pept_S26A_signal_pept_1"/>
</dbReference>
<dbReference type="PANTHER" id="PTHR43390">
    <property type="entry name" value="SIGNAL PEPTIDASE I"/>
    <property type="match status" value="1"/>
</dbReference>
<evidence type="ECO:0000256" key="1">
    <source>
        <dbReference type="ARBA" id="ARBA00004401"/>
    </source>
</evidence>
<evidence type="ECO:0000256" key="4">
    <source>
        <dbReference type="RuleBase" id="RU362042"/>
    </source>
</evidence>
<organism evidence="6 7">
    <name type="scientific">Nocardioides baekrokdamisoli</name>
    <dbReference type="NCBI Taxonomy" id="1804624"/>
    <lineage>
        <taxon>Bacteria</taxon>
        <taxon>Bacillati</taxon>
        <taxon>Actinomycetota</taxon>
        <taxon>Actinomycetes</taxon>
        <taxon>Propionibacteriales</taxon>
        <taxon>Nocardioidaceae</taxon>
        <taxon>Nocardioides</taxon>
    </lineage>
</organism>
<dbReference type="NCBIfam" id="TIGR02227">
    <property type="entry name" value="sigpep_I_bact"/>
    <property type="match status" value="1"/>
</dbReference>
<name>A0A3G9IAZ5_9ACTN</name>
<dbReference type="InterPro" id="IPR019533">
    <property type="entry name" value="Peptidase_S26"/>
</dbReference>
<dbReference type="SUPFAM" id="SSF51306">
    <property type="entry name" value="LexA/Signal peptidase"/>
    <property type="match status" value="1"/>
</dbReference>
<dbReference type="InterPro" id="IPR036286">
    <property type="entry name" value="LexA/Signal_pep-like_sf"/>
</dbReference>
<dbReference type="Gene3D" id="2.10.109.10">
    <property type="entry name" value="Umud Fragment, subunit A"/>
    <property type="match status" value="1"/>
</dbReference>
<dbReference type="PANTHER" id="PTHR43390:SF1">
    <property type="entry name" value="CHLOROPLAST PROCESSING PEPTIDASE"/>
    <property type="match status" value="1"/>
</dbReference>
<evidence type="ECO:0000313" key="6">
    <source>
        <dbReference type="EMBL" id="BBH15947.1"/>
    </source>
</evidence>
<keyword evidence="4" id="KW-0378">Hydrolase</keyword>
<proteinExistence type="inferred from homology"/>
<gene>
    <name evidence="6" type="primary">sipY</name>
    <name evidence="6" type="ORF">Back2_02340</name>
</gene>
<dbReference type="Pfam" id="PF10502">
    <property type="entry name" value="Peptidase_S26"/>
    <property type="match status" value="1"/>
</dbReference>
<evidence type="ECO:0000259" key="5">
    <source>
        <dbReference type="Pfam" id="PF10502"/>
    </source>
</evidence>
<comment type="subcellular location">
    <subcellularLocation>
        <location evidence="1">Cell membrane</location>
        <topology evidence="1">Single-pass type II membrane protein</topology>
    </subcellularLocation>
    <subcellularLocation>
        <location evidence="4">Membrane</location>
        <topology evidence="4">Single-pass type II membrane protein</topology>
    </subcellularLocation>
</comment>
<dbReference type="EC" id="3.4.21.89" evidence="4"/>
<sequence length="203" mass="21246">MIRRRVVWIALTAVLALLAAAFVGWILIGRPTTSYYVPSDSMSPTIRVGERILARGVGGGYTPRRFDVIVFSDPGGWLGDHQGGHVLKRVIGLPGETVACCTSSGQLTVDGSALNESGFLPRGLPCDGPARQDNGHSVLGGCKGWSAVVPLGALFLMGDNRTESSDSSWHLCSPGEGLIMRGTGVPCSLAFVPISDVVAIVVS</sequence>
<protein>
    <recommendedName>
        <fullName evidence="4">Signal peptidase I</fullName>
        <ecNumber evidence="4">3.4.21.89</ecNumber>
    </recommendedName>
</protein>
<comment type="similarity">
    <text evidence="2 4">Belongs to the peptidase S26 family.</text>
</comment>
<keyword evidence="7" id="KW-1185">Reference proteome</keyword>
<dbReference type="GO" id="GO:0004252">
    <property type="term" value="F:serine-type endopeptidase activity"/>
    <property type="evidence" value="ECO:0007669"/>
    <property type="project" value="InterPro"/>
</dbReference>
<evidence type="ECO:0000256" key="2">
    <source>
        <dbReference type="ARBA" id="ARBA00009370"/>
    </source>
</evidence>
<evidence type="ECO:0000313" key="7">
    <source>
        <dbReference type="Proteomes" id="UP000271573"/>
    </source>
</evidence>
<accession>A0A3G9IAZ5</accession>
<keyword evidence="4" id="KW-0645">Protease</keyword>
<reference evidence="6 7" key="1">
    <citation type="submission" date="2018-11" db="EMBL/GenBank/DDBJ databases">
        <title>Complete genome sequence of Nocardioides baekrokdamisoli strain KCTC 39748.</title>
        <authorList>
            <person name="Kang S.W."/>
            <person name="Lee K.C."/>
            <person name="Kim K.K."/>
            <person name="Kim J.S."/>
            <person name="Kim D.S."/>
            <person name="Ko S.H."/>
            <person name="Yang S.H."/>
            <person name="Shin Y.K."/>
            <person name="Lee J.S."/>
        </authorList>
    </citation>
    <scope>NUCLEOTIDE SEQUENCE [LARGE SCALE GENOMIC DNA]</scope>
    <source>
        <strain evidence="6 7">KCTC 39748</strain>
    </source>
</reference>
<dbReference type="GO" id="GO:0006465">
    <property type="term" value="P:signal peptide processing"/>
    <property type="evidence" value="ECO:0007669"/>
    <property type="project" value="InterPro"/>
</dbReference>
<dbReference type="Proteomes" id="UP000271573">
    <property type="component" value="Chromosome"/>
</dbReference>
<dbReference type="OrthoDB" id="9815782at2"/>
<feature type="active site" evidence="3">
    <location>
        <position position="88"/>
    </location>
</feature>
<dbReference type="KEGG" id="nbe:Back2_02340"/>
<dbReference type="EMBL" id="AP019307">
    <property type="protein sequence ID" value="BBH15947.1"/>
    <property type="molecule type" value="Genomic_DNA"/>
</dbReference>
<evidence type="ECO:0000256" key="3">
    <source>
        <dbReference type="PIRSR" id="PIRSR600223-1"/>
    </source>
</evidence>
<dbReference type="GO" id="GO:0005886">
    <property type="term" value="C:plasma membrane"/>
    <property type="evidence" value="ECO:0007669"/>
    <property type="project" value="UniProtKB-SubCell"/>
</dbReference>